<comment type="similarity">
    <text evidence="2">Belongs to the ATP12 family.</text>
</comment>
<sequence length="338" mass="38594">MELRFPCIWEFCRICGLSNTEGHAHVEMRCDAMHCSERCVEIQSYFSKWNLVRLHSRVGHALSPPIVCPRSQALKLPLPLLSVNSKYYSIITERKKFYEDVSISHGEGGMFEINLDQRKLKTPGGKLFTAPNEALAVAVANEWDTQKDTLKFYSMHMTTLCNTALDNPTFRSKDQIITAALKYLETDTICYRVEEPPSLVELQNNEWDPVLKWIEEGYNVVIGSSTNILGPEIPQATMNTFRQHLGSYNFWSLTGLEYVITQLKSVVLAFALIDKHITVEQAVLLSRLEEEFQIGHWGNVEWAHDVDLYELRARTAAGALFVHFSSESSTVKRKLMQD</sequence>
<protein>
    <recommendedName>
        <fullName evidence="10">ATP synthase mitochondrial F1 complex assembly factor 2</fullName>
    </recommendedName>
</protein>
<dbReference type="RefSeq" id="XP_036816567.1">
    <property type="nucleotide sequence ID" value="XM_036960672.1"/>
</dbReference>
<evidence type="ECO:0000256" key="3">
    <source>
        <dbReference type="ARBA" id="ARBA00022792"/>
    </source>
</evidence>
<dbReference type="GO" id="GO:0005743">
    <property type="term" value="C:mitochondrial inner membrane"/>
    <property type="evidence" value="ECO:0007669"/>
    <property type="project" value="UniProtKB-SubCell"/>
</dbReference>
<dbReference type="InterPro" id="IPR023335">
    <property type="entry name" value="ATP12_ortho_dom_sf"/>
</dbReference>
<dbReference type="PANTHER" id="PTHR21013">
    <property type="entry name" value="ATP SYNTHASE MITOCHONDRIAL F1 COMPLEX ASSEMBLY FACTOR 2/ATP12 PROTEIN, MITOCHONDRIAL PRECURSOR"/>
    <property type="match status" value="1"/>
</dbReference>
<dbReference type="AlphaFoldDB" id="A0A8C7R600"/>
<dbReference type="GeneTree" id="ENSGT00390000009492"/>
<reference evidence="11" key="3">
    <citation type="submission" date="2025-09" db="UniProtKB">
        <authorList>
            <consortium name="Ensembl"/>
        </authorList>
    </citation>
    <scope>IDENTIFICATION</scope>
</reference>
<dbReference type="Pfam" id="PF07542">
    <property type="entry name" value="ATP12"/>
    <property type="match status" value="1"/>
</dbReference>
<comment type="function">
    <text evidence="8">Plays a role in the assembly of the F1 component of the mitochondrial ATP synthase (ATPase).</text>
</comment>
<evidence type="ECO:0000256" key="2">
    <source>
        <dbReference type="ARBA" id="ARBA00008231"/>
    </source>
</evidence>
<accession>A0A8C7R600</accession>
<keyword evidence="12" id="KW-1185">Reference proteome</keyword>
<name>A0A8C7R600_ONCMY</name>
<dbReference type="Ensembl" id="ENSOMYT00000051854.2">
    <property type="protein sequence ID" value="ENSOMYP00000047664.2"/>
    <property type="gene ID" value="ENSOMYG00000021739.2"/>
</dbReference>
<evidence type="ECO:0000256" key="8">
    <source>
        <dbReference type="ARBA" id="ARBA00054849"/>
    </source>
</evidence>
<reference evidence="11" key="2">
    <citation type="submission" date="2025-08" db="UniProtKB">
        <authorList>
            <consortium name="Ensembl"/>
        </authorList>
    </citation>
    <scope>IDENTIFICATION</scope>
</reference>
<proteinExistence type="inferred from homology"/>
<dbReference type="InterPro" id="IPR042272">
    <property type="entry name" value="ATP12_ATP_synth-F1-assembly_N"/>
</dbReference>
<comment type="subunit">
    <text evidence="9">Interacts with ATP5F1B; involved in the assembly of the F1 component of the mitochondrial ATP synthase (ATPase). Interacts with FMC1.</text>
</comment>
<dbReference type="Gene3D" id="3.30.2180.10">
    <property type="entry name" value="ATP12-like"/>
    <property type="match status" value="1"/>
</dbReference>
<dbReference type="GO" id="GO:0033615">
    <property type="term" value="P:mitochondrial proton-transporting ATP synthase complex assembly"/>
    <property type="evidence" value="ECO:0007669"/>
    <property type="project" value="TreeGrafter"/>
</dbReference>
<keyword evidence="5" id="KW-0496">Mitochondrion</keyword>
<dbReference type="FunFam" id="1.10.3580.10:FF:000001">
    <property type="entry name" value="ATP synthase mitochondrial F1 complex assembly factor 2"/>
    <property type="match status" value="1"/>
</dbReference>
<reference evidence="11" key="1">
    <citation type="submission" date="2020-07" db="EMBL/GenBank/DDBJ databases">
        <title>A long reads based de novo assembly of the rainbow trout Arlee double haploid line genome.</title>
        <authorList>
            <person name="Gao G."/>
            <person name="Palti Y."/>
        </authorList>
    </citation>
    <scope>NUCLEOTIDE SEQUENCE [LARGE SCALE GENOMIC DNA]</scope>
</reference>
<dbReference type="PANTHER" id="PTHR21013:SF10">
    <property type="entry name" value="ATP SYNTHASE MITOCHONDRIAL F1 COMPLEX ASSEMBLY FACTOR 2"/>
    <property type="match status" value="1"/>
</dbReference>
<evidence type="ECO:0000313" key="11">
    <source>
        <dbReference type="Ensembl" id="ENSOMYP00000047664.2"/>
    </source>
</evidence>
<evidence type="ECO:0000256" key="4">
    <source>
        <dbReference type="ARBA" id="ARBA00022946"/>
    </source>
</evidence>
<evidence type="ECO:0000313" key="12">
    <source>
        <dbReference type="Proteomes" id="UP000694395"/>
    </source>
</evidence>
<dbReference type="InterPro" id="IPR011419">
    <property type="entry name" value="ATP12_ATP_synth-F1-assembly"/>
</dbReference>
<dbReference type="FunFam" id="3.30.2180.10:FF:000001">
    <property type="entry name" value="ATP synthase mitochondrial F1 complex assembly factor 2"/>
    <property type="match status" value="1"/>
</dbReference>
<keyword evidence="7" id="KW-0143">Chaperone</keyword>
<evidence type="ECO:0000256" key="6">
    <source>
        <dbReference type="ARBA" id="ARBA00023136"/>
    </source>
</evidence>
<evidence type="ECO:0000256" key="7">
    <source>
        <dbReference type="ARBA" id="ARBA00023186"/>
    </source>
</evidence>
<evidence type="ECO:0000256" key="1">
    <source>
        <dbReference type="ARBA" id="ARBA00004637"/>
    </source>
</evidence>
<dbReference type="SUPFAM" id="SSF160909">
    <property type="entry name" value="ATP12-like"/>
    <property type="match status" value="1"/>
</dbReference>
<evidence type="ECO:0000256" key="5">
    <source>
        <dbReference type="ARBA" id="ARBA00023128"/>
    </source>
</evidence>
<comment type="subcellular location">
    <subcellularLocation>
        <location evidence="1">Mitochondrion inner membrane</location>
        <topology evidence="1">Peripheral membrane protein</topology>
    </subcellularLocation>
</comment>
<organism evidence="11 12">
    <name type="scientific">Oncorhynchus mykiss</name>
    <name type="common">Rainbow trout</name>
    <name type="synonym">Salmo gairdneri</name>
    <dbReference type="NCBI Taxonomy" id="8022"/>
    <lineage>
        <taxon>Eukaryota</taxon>
        <taxon>Metazoa</taxon>
        <taxon>Chordata</taxon>
        <taxon>Craniata</taxon>
        <taxon>Vertebrata</taxon>
        <taxon>Euteleostomi</taxon>
        <taxon>Actinopterygii</taxon>
        <taxon>Neopterygii</taxon>
        <taxon>Teleostei</taxon>
        <taxon>Protacanthopterygii</taxon>
        <taxon>Salmoniformes</taxon>
        <taxon>Salmonidae</taxon>
        <taxon>Salmoninae</taxon>
        <taxon>Oncorhynchus</taxon>
    </lineage>
</organism>
<keyword evidence="3" id="KW-0999">Mitochondrion inner membrane</keyword>
<evidence type="ECO:0000256" key="10">
    <source>
        <dbReference type="ARBA" id="ARBA00072488"/>
    </source>
</evidence>
<keyword evidence="4" id="KW-0809">Transit peptide</keyword>
<dbReference type="OrthoDB" id="5673at2759"/>
<keyword evidence="6" id="KW-0472">Membrane</keyword>
<dbReference type="Proteomes" id="UP000694395">
    <property type="component" value="Chromosome 23"/>
</dbReference>
<dbReference type="Gene3D" id="1.10.3580.10">
    <property type="entry name" value="ATP12 ATPase"/>
    <property type="match status" value="1"/>
</dbReference>
<evidence type="ECO:0000256" key="9">
    <source>
        <dbReference type="ARBA" id="ARBA00065339"/>
    </source>
</evidence>
<dbReference type="GeneID" id="110502908"/>